<dbReference type="SUPFAM" id="SSF50965">
    <property type="entry name" value="Galactose oxidase, central domain"/>
    <property type="match status" value="1"/>
</dbReference>
<organism evidence="3 4">
    <name type="scientific">Thlaspi arvense</name>
    <name type="common">Field penny-cress</name>
    <dbReference type="NCBI Taxonomy" id="13288"/>
    <lineage>
        <taxon>Eukaryota</taxon>
        <taxon>Viridiplantae</taxon>
        <taxon>Streptophyta</taxon>
        <taxon>Embryophyta</taxon>
        <taxon>Tracheophyta</taxon>
        <taxon>Spermatophyta</taxon>
        <taxon>Magnoliopsida</taxon>
        <taxon>eudicotyledons</taxon>
        <taxon>Gunneridae</taxon>
        <taxon>Pentapetalae</taxon>
        <taxon>rosids</taxon>
        <taxon>malvids</taxon>
        <taxon>Brassicales</taxon>
        <taxon>Brassicaceae</taxon>
        <taxon>Thlaspideae</taxon>
        <taxon>Thlaspi</taxon>
    </lineage>
</organism>
<reference evidence="3 4" key="1">
    <citation type="submission" date="2022-03" db="EMBL/GenBank/DDBJ databases">
        <authorList>
            <person name="Nunn A."/>
            <person name="Chopra R."/>
            <person name="Nunn A."/>
            <person name="Contreras Garrido A."/>
        </authorList>
    </citation>
    <scope>NUCLEOTIDE SEQUENCE [LARGE SCALE GENOMIC DNA]</scope>
</reference>
<dbReference type="InterPro" id="IPR036047">
    <property type="entry name" value="F-box-like_dom_sf"/>
</dbReference>
<keyword evidence="4" id="KW-1185">Reference proteome</keyword>
<feature type="region of interest" description="Disordered" evidence="1">
    <location>
        <begin position="53"/>
        <end position="79"/>
    </location>
</feature>
<dbReference type="PANTHER" id="PTHR31672:SF13">
    <property type="entry name" value="F-BOX PROTEIN CPR30-LIKE"/>
    <property type="match status" value="1"/>
</dbReference>
<name>A0AAU9RQ47_THLAR</name>
<evidence type="ECO:0000256" key="1">
    <source>
        <dbReference type="SAM" id="MobiDB-lite"/>
    </source>
</evidence>
<feature type="domain" description="F-box" evidence="2">
    <location>
        <begin position="108"/>
        <end position="148"/>
    </location>
</feature>
<dbReference type="SMART" id="SM00256">
    <property type="entry name" value="FBOX"/>
    <property type="match status" value="1"/>
</dbReference>
<dbReference type="InterPro" id="IPR006527">
    <property type="entry name" value="F-box-assoc_dom_typ1"/>
</dbReference>
<gene>
    <name evidence="3" type="ORF">TAV2_LOCUS5253</name>
</gene>
<proteinExistence type="predicted"/>
<dbReference type="InterPro" id="IPR001810">
    <property type="entry name" value="F-box_dom"/>
</dbReference>
<dbReference type="Pfam" id="PF07734">
    <property type="entry name" value="FBA_1"/>
    <property type="match status" value="1"/>
</dbReference>
<evidence type="ECO:0000259" key="2">
    <source>
        <dbReference type="SMART" id="SM00256"/>
    </source>
</evidence>
<evidence type="ECO:0000313" key="3">
    <source>
        <dbReference type="EMBL" id="CAH2045508.1"/>
    </source>
</evidence>
<evidence type="ECO:0000313" key="4">
    <source>
        <dbReference type="Proteomes" id="UP000836841"/>
    </source>
</evidence>
<dbReference type="InterPro" id="IPR050796">
    <property type="entry name" value="SCF_F-box_component"/>
</dbReference>
<dbReference type="AlphaFoldDB" id="A0AAU9RQ47"/>
<dbReference type="Pfam" id="PF00646">
    <property type="entry name" value="F-box"/>
    <property type="match status" value="1"/>
</dbReference>
<feature type="region of interest" description="Disordered" evidence="1">
    <location>
        <begin position="28"/>
        <end position="47"/>
    </location>
</feature>
<dbReference type="Proteomes" id="UP000836841">
    <property type="component" value="Chromosome 2"/>
</dbReference>
<dbReference type="EMBL" id="OU466858">
    <property type="protein sequence ID" value="CAH2045508.1"/>
    <property type="molecule type" value="Genomic_DNA"/>
</dbReference>
<dbReference type="InterPro" id="IPR011043">
    <property type="entry name" value="Gal_Oxase/kelch_b-propeller"/>
</dbReference>
<dbReference type="SUPFAM" id="SSF81383">
    <property type="entry name" value="F-box domain"/>
    <property type="match status" value="1"/>
</dbReference>
<accession>A0AAU9RQ47</accession>
<dbReference type="PANTHER" id="PTHR31672">
    <property type="entry name" value="BNACNNG10540D PROTEIN"/>
    <property type="match status" value="1"/>
</dbReference>
<dbReference type="CDD" id="cd22157">
    <property type="entry name" value="F-box_AtFBW1-like"/>
    <property type="match status" value="1"/>
</dbReference>
<protein>
    <recommendedName>
        <fullName evidence="2">F-box domain-containing protein</fullName>
    </recommendedName>
</protein>
<dbReference type="Gene3D" id="1.20.1280.50">
    <property type="match status" value="1"/>
</dbReference>
<sequence>MEGKKGKTFWSRRCEETVFQSRMNKRRYAYDDGGEPSSPWKINGKGKISWPLSSQRRRRIEDTGCDPSSPMEKVKTASWRRSEETRSWKRVGRESKRRRIRDVSEIILNHDLLDEVMLRLPVKSLARFQTVSKHWRRMITSKFFMDRRRGRISYVDDPEFALVQEQEHDVGVVSKSVDGLFCFYASMELTRQIKVTNPATRWSYRLPLASIQREHYLDNNDTEFPLPGFGKDYVTGTYKIVWLHNIDDDNNLSCEVFDFRVKQWRQIPPPPDQRLKNYQAPIFANGWLYWFSQEDTKLIAFDVHMDMFRVIPNPITEEASSSIGMQMGSIDDDRHLVWISDTNGDGMQHVWRLTNHNTEGTLLKMDKMFSIDMNKITSTWFDDPLRDSPLFILEAVSKDGNKVMLSKVNNYLVLYQPRSSTHRILSYSSLRQWDSACVAFFPSLVCPL</sequence>